<dbReference type="GO" id="GO:0032580">
    <property type="term" value="C:Golgi cisterna membrane"/>
    <property type="evidence" value="ECO:0007669"/>
    <property type="project" value="UniProtKB-SubCell"/>
</dbReference>
<keyword evidence="5" id="KW-0325">Glycoprotein</keyword>
<dbReference type="GO" id="GO:0009969">
    <property type="term" value="P:xyloglucan biosynthetic process"/>
    <property type="evidence" value="ECO:0007669"/>
    <property type="project" value="TreeGrafter"/>
</dbReference>
<evidence type="ECO:0000256" key="5">
    <source>
        <dbReference type="ARBA" id="ARBA00023180"/>
    </source>
</evidence>
<keyword evidence="10" id="KW-1185">Reference proteome</keyword>
<comment type="similarity">
    <text evidence="1 7">Belongs to the glycosyltransferase 37 family.</text>
</comment>
<reference evidence="9" key="1">
    <citation type="submission" date="2020-10" db="EMBL/GenBank/DDBJ databases">
        <authorList>
            <person name="Han B."/>
            <person name="Lu T."/>
            <person name="Zhao Q."/>
            <person name="Huang X."/>
            <person name="Zhao Y."/>
        </authorList>
    </citation>
    <scope>NUCLEOTIDE SEQUENCE</scope>
</reference>
<comment type="caution">
    <text evidence="9">The sequence shown here is derived from an EMBL/GenBank/DDBJ whole genome shotgun (WGS) entry which is preliminary data.</text>
</comment>
<evidence type="ECO:0000313" key="10">
    <source>
        <dbReference type="Proteomes" id="UP000604825"/>
    </source>
</evidence>
<keyword evidence="6 7" id="KW-0961">Cell wall biogenesis/degradation</keyword>
<dbReference type="GO" id="GO:0071555">
    <property type="term" value="P:cell wall organization"/>
    <property type="evidence" value="ECO:0007669"/>
    <property type="project" value="UniProtKB-UniRule"/>
</dbReference>
<sequence>MRRTLPAVCVVAAVTAAAVVLTTGGWGSSPNEMPTSSFFDGSDPPLNITDEHFLDGLLTANFSYMSCRSRYEFAVYHHKHSSHKPSPYLIAKLRKQEALQKRCGPGTAAHKKAVRRLDSGEGVVDNEDGCRYLVYISYRGLGNRMLAIASAFLYAVLTERVLLVDGGKDADALFCEPFPGTTWLLPRPGGWFSNSPLRRLQGYEGGSKESLGNMLQSGVITVSTDGNVSWSTPRPPPYLYLHLSGAYGFHDKLFFCGAHQRLLGEVPWLFMWTDNYIVPGLFLTPAFSGELEAMFPEKEAVFYHLGRYLFHPTNRVWHAIKSYYHANLAGVGQRVGVQIRVFQKKQPPRSVLDQLLSCLRDEKLLPETTDAAGGNSTSSRAVLVTSLSSWYYDRIRDEYGGRIAGGVHQPSHEGRQRWRDAAHDMRALSEMYLLSMCDVLVTSGYSTFGYVAQGLAGLRPWVMPRAPMWAADWREGLDPGDPPCRRAVSVEPCFHAPSAYDCAAARDVDLDKVSPYISRCVDVKYGIKLVNESNGQW</sequence>
<dbReference type="EC" id="2.4.1.-" evidence="7"/>
<dbReference type="Proteomes" id="UP000604825">
    <property type="component" value="Unassembled WGS sequence"/>
</dbReference>
<accession>A0A811Q3G7</accession>
<proteinExistence type="inferred from homology"/>
<dbReference type="Gene3D" id="3.40.50.11340">
    <property type="match status" value="1"/>
</dbReference>
<comment type="function">
    <text evidence="7">May be involved in cell wall biosynthesis.</text>
</comment>
<name>A0A811Q3G7_9POAL</name>
<dbReference type="InterPro" id="IPR004938">
    <property type="entry name" value="XG_FTase"/>
</dbReference>
<evidence type="ECO:0000256" key="3">
    <source>
        <dbReference type="ARBA" id="ARBA00022679"/>
    </source>
</evidence>
<evidence type="ECO:0000256" key="8">
    <source>
        <dbReference type="SAM" id="SignalP"/>
    </source>
</evidence>
<evidence type="ECO:0000256" key="4">
    <source>
        <dbReference type="ARBA" id="ARBA00023034"/>
    </source>
</evidence>
<keyword evidence="8" id="KW-0732">Signal</keyword>
<dbReference type="GO" id="GO:0042546">
    <property type="term" value="P:cell wall biogenesis"/>
    <property type="evidence" value="ECO:0007669"/>
    <property type="project" value="InterPro"/>
</dbReference>
<dbReference type="FunFam" id="3.40.50.11340:FF:000005">
    <property type="entry name" value="Galactoside 2-alpha-L-fucosyltransferase"/>
    <property type="match status" value="1"/>
</dbReference>
<evidence type="ECO:0000256" key="2">
    <source>
        <dbReference type="ARBA" id="ARBA00022676"/>
    </source>
</evidence>
<comment type="subcellular location">
    <subcellularLocation>
        <location evidence="7">Golgi apparatus</location>
        <location evidence="7">Golgi stack membrane</location>
        <topology evidence="7">Single-pass type II membrane protein</topology>
    </subcellularLocation>
</comment>
<evidence type="ECO:0000313" key="9">
    <source>
        <dbReference type="EMBL" id="CAD6251128.1"/>
    </source>
</evidence>
<keyword evidence="2 7" id="KW-0328">Glycosyltransferase</keyword>
<keyword evidence="4 7" id="KW-0333">Golgi apparatus</keyword>
<dbReference type="PANTHER" id="PTHR31889:SF40">
    <property type="entry name" value="FUCOSYLTRANSFERASE"/>
    <property type="match status" value="1"/>
</dbReference>
<evidence type="ECO:0000256" key="7">
    <source>
        <dbReference type="RuleBase" id="RU367004"/>
    </source>
</evidence>
<dbReference type="OrthoDB" id="428346at2759"/>
<dbReference type="GO" id="GO:0008107">
    <property type="term" value="F:galactoside 2-alpha-L-fucosyltransferase activity"/>
    <property type="evidence" value="ECO:0007669"/>
    <property type="project" value="InterPro"/>
</dbReference>
<organism evidence="9 10">
    <name type="scientific">Miscanthus lutarioriparius</name>
    <dbReference type="NCBI Taxonomy" id="422564"/>
    <lineage>
        <taxon>Eukaryota</taxon>
        <taxon>Viridiplantae</taxon>
        <taxon>Streptophyta</taxon>
        <taxon>Embryophyta</taxon>
        <taxon>Tracheophyta</taxon>
        <taxon>Spermatophyta</taxon>
        <taxon>Magnoliopsida</taxon>
        <taxon>Liliopsida</taxon>
        <taxon>Poales</taxon>
        <taxon>Poaceae</taxon>
        <taxon>PACMAD clade</taxon>
        <taxon>Panicoideae</taxon>
        <taxon>Andropogonodae</taxon>
        <taxon>Andropogoneae</taxon>
        <taxon>Saccharinae</taxon>
        <taxon>Miscanthus</taxon>
    </lineage>
</organism>
<protein>
    <recommendedName>
        <fullName evidence="7">Fucosyltransferase</fullName>
        <ecNumber evidence="7">2.4.1.-</ecNumber>
    </recommendedName>
</protein>
<evidence type="ECO:0000256" key="6">
    <source>
        <dbReference type="ARBA" id="ARBA00023316"/>
    </source>
</evidence>
<dbReference type="Gene3D" id="3.40.50.11350">
    <property type="match status" value="1"/>
</dbReference>
<feature type="chain" id="PRO_5033027183" description="Fucosyltransferase" evidence="8">
    <location>
        <begin position="28"/>
        <end position="537"/>
    </location>
</feature>
<keyword evidence="3 7" id="KW-0808">Transferase</keyword>
<gene>
    <name evidence="9" type="ORF">NCGR_LOCUS34893</name>
</gene>
<dbReference type="EMBL" id="CAJGYO010000008">
    <property type="protein sequence ID" value="CAD6251128.1"/>
    <property type="molecule type" value="Genomic_DNA"/>
</dbReference>
<dbReference type="Pfam" id="PF03254">
    <property type="entry name" value="XG_FTase"/>
    <property type="match status" value="1"/>
</dbReference>
<dbReference type="PANTHER" id="PTHR31889">
    <property type="entry name" value="FUCOSYLTRANSFERASE 2-RELATED"/>
    <property type="match status" value="1"/>
</dbReference>
<evidence type="ECO:0000256" key="1">
    <source>
        <dbReference type="ARBA" id="ARBA00010481"/>
    </source>
</evidence>
<dbReference type="AlphaFoldDB" id="A0A811Q3G7"/>
<feature type="signal peptide" evidence="8">
    <location>
        <begin position="1"/>
        <end position="27"/>
    </location>
</feature>